<protein>
    <submittedName>
        <fullName evidence="1">Spore coat protein YsxE</fullName>
    </submittedName>
</protein>
<organism evidence="1 2">
    <name type="scientific">Virgibacillus natechei</name>
    <dbReference type="NCBI Taxonomy" id="1216297"/>
    <lineage>
        <taxon>Bacteria</taxon>
        <taxon>Bacillati</taxon>
        <taxon>Bacillota</taxon>
        <taxon>Bacilli</taxon>
        <taxon>Bacillales</taxon>
        <taxon>Bacillaceae</taxon>
        <taxon>Virgibacillus</taxon>
    </lineage>
</organism>
<evidence type="ECO:0000313" key="1">
    <source>
        <dbReference type="EMBL" id="MBP1968808.1"/>
    </source>
</evidence>
<keyword evidence="1" id="KW-0946">Virion</keyword>
<dbReference type="PANTHER" id="PTHR39179:SF3">
    <property type="entry name" value="COTS-RELATED PROTEIN"/>
    <property type="match status" value="1"/>
</dbReference>
<keyword evidence="1" id="KW-0167">Capsid protein</keyword>
<gene>
    <name evidence="1" type="ORF">J2Z83_000902</name>
</gene>
<dbReference type="Proteomes" id="UP001519345">
    <property type="component" value="Unassembled WGS sequence"/>
</dbReference>
<name>A0ABS4ICY7_9BACI</name>
<reference evidence="1 2" key="1">
    <citation type="submission" date="2021-03" db="EMBL/GenBank/DDBJ databases">
        <title>Genomic Encyclopedia of Type Strains, Phase IV (KMG-IV): sequencing the most valuable type-strain genomes for metagenomic binning, comparative biology and taxonomic classification.</title>
        <authorList>
            <person name="Goeker M."/>
        </authorList>
    </citation>
    <scope>NUCLEOTIDE SEQUENCE [LARGE SCALE GENOMIC DNA]</scope>
    <source>
        <strain evidence="1 2">DSM 25609</strain>
    </source>
</reference>
<dbReference type="Gene3D" id="3.90.1200.10">
    <property type="match status" value="1"/>
</dbReference>
<dbReference type="Gene3D" id="3.30.200.20">
    <property type="entry name" value="Phosphorylase Kinase, domain 1"/>
    <property type="match status" value="1"/>
</dbReference>
<comment type="caution">
    <text evidence="1">The sequence shown here is derived from an EMBL/GenBank/DDBJ whole genome shotgun (WGS) entry which is preliminary data.</text>
</comment>
<evidence type="ECO:0000313" key="2">
    <source>
        <dbReference type="Proteomes" id="UP001519345"/>
    </source>
</evidence>
<proteinExistence type="predicted"/>
<dbReference type="PANTHER" id="PTHR39179">
    <property type="entry name" value="SPORE COAT PROTEIN I"/>
    <property type="match status" value="1"/>
</dbReference>
<sequence>MEIIKKVLNAYAIHPLNIEHVTDRLIRVSDGQGDYALKSSLLSKESVSNWENVYHLAFSKQVSTVLPVYLTKNGNLYVEMDQTIFYLTPWIETEQTKSSSQVIDYFYKSIGTVHAKTKQSQSISTGNLTSDFNTYKRFCEITQRDLLKFVEQFEQNRYMSPFELLVCTHYRDIEFALKEINRRIDQFIEEQEQEITWNYSLCHGNLNFSHTRNTHLINWENSFFDNAVVDLALFFKQEVSFYDQPINLFMEQFSTYYNENKLSQNELYLLTIHLLNPSDYVKLIQQYVTNGSKDSMVNQVINLQHAYRQILFGLQWSKFVEAEYETFSMDDLES</sequence>
<accession>A0ABS4ICY7</accession>
<dbReference type="InterPro" id="IPR011009">
    <property type="entry name" value="Kinase-like_dom_sf"/>
</dbReference>
<dbReference type="InterPro" id="IPR047175">
    <property type="entry name" value="CotS-like"/>
</dbReference>
<dbReference type="RefSeq" id="WP_209462028.1">
    <property type="nucleotide sequence ID" value="NZ_CP110224.1"/>
</dbReference>
<dbReference type="EMBL" id="JAGGKX010000003">
    <property type="protein sequence ID" value="MBP1968808.1"/>
    <property type="molecule type" value="Genomic_DNA"/>
</dbReference>
<dbReference type="SUPFAM" id="SSF56112">
    <property type="entry name" value="Protein kinase-like (PK-like)"/>
    <property type="match status" value="1"/>
</dbReference>
<keyword evidence="2" id="KW-1185">Reference proteome</keyword>